<feature type="domain" description="Reverse transcriptase" evidence="1">
    <location>
        <begin position="33"/>
        <end position="135"/>
    </location>
</feature>
<proteinExistence type="predicted"/>
<dbReference type="InterPro" id="IPR000477">
    <property type="entry name" value="RT_dom"/>
</dbReference>
<dbReference type="Pfam" id="PF00078">
    <property type="entry name" value="RVT_1"/>
    <property type="match status" value="1"/>
</dbReference>
<reference evidence="3" key="1">
    <citation type="journal article" date="2017" name="Nat. Commun.">
        <title>The North American bullfrog draft genome provides insight into hormonal regulation of long noncoding RNA.</title>
        <authorList>
            <person name="Hammond S.A."/>
            <person name="Warren R.L."/>
            <person name="Vandervalk B.P."/>
            <person name="Kucuk E."/>
            <person name="Khan H."/>
            <person name="Gibb E.A."/>
            <person name="Pandoh P."/>
            <person name="Kirk H."/>
            <person name="Zhao Y."/>
            <person name="Jones M."/>
            <person name="Mungall A.J."/>
            <person name="Coope R."/>
            <person name="Pleasance S."/>
            <person name="Moore R.A."/>
            <person name="Holt R.A."/>
            <person name="Round J.M."/>
            <person name="Ohora S."/>
            <person name="Walle B.V."/>
            <person name="Veldhoen N."/>
            <person name="Helbing C.C."/>
            <person name="Birol I."/>
        </authorList>
    </citation>
    <scope>NUCLEOTIDE SEQUENCE [LARGE SCALE GENOMIC DNA]</scope>
</reference>
<dbReference type="PANTHER" id="PTHR19446">
    <property type="entry name" value="REVERSE TRANSCRIPTASES"/>
    <property type="match status" value="1"/>
</dbReference>
<dbReference type="AlphaFoldDB" id="A0A2G9PVG4"/>
<evidence type="ECO:0000313" key="2">
    <source>
        <dbReference type="EMBL" id="PIO06803.1"/>
    </source>
</evidence>
<sequence>MVYETTEIAKTFQSYYSALYCVRGQETQEGKDATLCSSYRPIALLSANIKLFAKVITTRLKKLTPEWIHKDQTGFILGRESKDNGIRTLLLLNKERGGIPDAKKAFDKVEWGFMMGTLETLGLEPKMKQWIKNLYNHPTASVKIY</sequence>
<accession>A0A2G9PVG4</accession>
<protein>
    <recommendedName>
        <fullName evidence="1">Reverse transcriptase domain-containing protein</fullName>
    </recommendedName>
</protein>
<evidence type="ECO:0000259" key="1">
    <source>
        <dbReference type="Pfam" id="PF00078"/>
    </source>
</evidence>
<organism evidence="2 3">
    <name type="scientific">Aquarana catesbeiana</name>
    <name type="common">American bullfrog</name>
    <name type="synonym">Rana catesbeiana</name>
    <dbReference type="NCBI Taxonomy" id="8400"/>
    <lineage>
        <taxon>Eukaryota</taxon>
        <taxon>Metazoa</taxon>
        <taxon>Chordata</taxon>
        <taxon>Craniata</taxon>
        <taxon>Vertebrata</taxon>
        <taxon>Euteleostomi</taxon>
        <taxon>Amphibia</taxon>
        <taxon>Batrachia</taxon>
        <taxon>Anura</taxon>
        <taxon>Neobatrachia</taxon>
        <taxon>Ranoidea</taxon>
        <taxon>Ranidae</taxon>
        <taxon>Aquarana</taxon>
    </lineage>
</organism>
<keyword evidence="3" id="KW-1185">Reference proteome</keyword>
<name>A0A2G9PVG4_AQUCT</name>
<evidence type="ECO:0000313" key="3">
    <source>
        <dbReference type="Proteomes" id="UP000228934"/>
    </source>
</evidence>
<dbReference type="Proteomes" id="UP000228934">
    <property type="component" value="Unassembled WGS sequence"/>
</dbReference>
<dbReference type="OrthoDB" id="9908259at2759"/>
<dbReference type="EMBL" id="KV922470">
    <property type="protein sequence ID" value="PIO06803.1"/>
    <property type="molecule type" value="Genomic_DNA"/>
</dbReference>
<gene>
    <name evidence="2" type="ORF">AB205_0143710</name>
</gene>